<name>A0A1M2W3F4_TRAPU</name>
<feature type="region of interest" description="Disordered" evidence="1">
    <location>
        <begin position="171"/>
        <end position="196"/>
    </location>
</feature>
<dbReference type="OrthoDB" id="2755464at2759"/>
<protein>
    <recommendedName>
        <fullName evidence="2">Ty3 transposon capsid-like protein domain-containing protein</fullName>
    </recommendedName>
</protein>
<feature type="domain" description="Ty3 transposon capsid-like protein" evidence="2">
    <location>
        <begin position="10"/>
        <end position="138"/>
    </location>
</feature>
<organism evidence="3 4">
    <name type="scientific">Trametes pubescens</name>
    <name type="common">White-rot fungus</name>
    <dbReference type="NCBI Taxonomy" id="154538"/>
    <lineage>
        <taxon>Eukaryota</taxon>
        <taxon>Fungi</taxon>
        <taxon>Dikarya</taxon>
        <taxon>Basidiomycota</taxon>
        <taxon>Agaricomycotina</taxon>
        <taxon>Agaricomycetes</taxon>
        <taxon>Polyporales</taxon>
        <taxon>Polyporaceae</taxon>
        <taxon>Trametes</taxon>
    </lineage>
</organism>
<evidence type="ECO:0000256" key="1">
    <source>
        <dbReference type="SAM" id="MobiDB-lite"/>
    </source>
</evidence>
<evidence type="ECO:0000313" key="4">
    <source>
        <dbReference type="Proteomes" id="UP000184267"/>
    </source>
</evidence>
<feature type="compositionally biased region" description="Low complexity" evidence="1">
    <location>
        <begin position="173"/>
        <end position="188"/>
    </location>
</feature>
<dbReference type="InterPro" id="IPR045358">
    <property type="entry name" value="Ty3_capsid"/>
</dbReference>
<comment type="caution">
    <text evidence="3">The sequence shown here is derived from an EMBL/GenBank/DDBJ whole genome shotgun (WGS) entry which is preliminary data.</text>
</comment>
<dbReference type="STRING" id="154538.A0A1M2W3F4"/>
<dbReference type="EMBL" id="MNAD01000295">
    <property type="protein sequence ID" value="OJT14381.1"/>
    <property type="molecule type" value="Genomic_DNA"/>
</dbReference>
<sequence>MLSGKADDVELFIREVKACVQLQRGAFLTDEDKTLYFSLYLKSGTAELWYNTVQINEPALLTNFDSFSRAFFKRFKTTDLATKYLTTIEALRQTGSAASYTNQFLECLAYLYWTEETKLTQFNRGLKPDLLRALAFTKRDLTLDKWIPVVILTDDNLFEIDQELKRCGVNKPAQTSKSAQSSTANTQSSDHRPRCW</sequence>
<keyword evidence="4" id="KW-1185">Reference proteome</keyword>
<accession>A0A1M2W3F4</accession>
<proteinExistence type="predicted"/>
<dbReference type="Pfam" id="PF19259">
    <property type="entry name" value="Ty3_capsid"/>
    <property type="match status" value="1"/>
</dbReference>
<evidence type="ECO:0000313" key="3">
    <source>
        <dbReference type="EMBL" id="OJT14381.1"/>
    </source>
</evidence>
<reference evidence="3 4" key="1">
    <citation type="submission" date="2016-10" db="EMBL/GenBank/DDBJ databases">
        <title>Genome sequence of the basidiomycete white-rot fungus Trametes pubescens.</title>
        <authorList>
            <person name="Makela M.R."/>
            <person name="Granchi Z."/>
            <person name="Peng M."/>
            <person name="De Vries R.P."/>
            <person name="Grigoriev I."/>
            <person name="Riley R."/>
            <person name="Hilden K."/>
        </authorList>
    </citation>
    <scope>NUCLEOTIDE SEQUENCE [LARGE SCALE GENOMIC DNA]</scope>
    <source>
        <strain evidence="3 4">FBCC735</strain>
    </source>
</reference>
<gene>
    <name evidence="3" type="ORF">TRAPUB_9063</name>
</gene>
<dbReference type="OMA" id="WFNAIER"/>
<dbReference type="AlphaFoldDB" id="A0A1M2W3F4"/>
<dbReference type="Proteomes" id="UP000184267">
    <property type="component" value="Unassembled WGS sequence"/>
</dbReference>
<evidence type="ECO:0000259" key="2">
    <source>
        <dbReference type="Pfam" id="PF19259"/>
    </source>
</evidence>